<feature type="domain" description="Zn(2)-C6 fungal-type" evidence="3">
    <location>
        <begin position="9"/>
        <end position="37"/>
    </location>
</feature>
<comment type="caution">
    <text evidence="4">The sequence shown here is derived from an EMBL/GenBank/DDBJ whole genome shotgun (WGS) entry which is preliminary data.</text>
</comment>
<accession>A0A167RFU3</accession>
<feature type="compositionally biased region" description="Polar residues" evidence="2">
    <location>
        <begin position="506"/>
        <end position="521"/>
    </location>
</feature>
<reference evidence="4 5" key="1">
    <citation type="journal article" date="2016" name="Genome Biol. Evol.">
        <title>Divergent and convergent evolution of fungal pathogenicity.</title>
        <authorList>
            <person name="Shang Y."/>
            <person name="Xiao G."/>
            <person name="Zheng P."/>
            <person name="Cen K."/>
            <person name="Zhan S."/>
            <person name="Wang C."/>
        </authorList>
    </citation>
    <scope>NUCLEOTIDE SEQUENCE [LARGE SCALE GENOMIC DNA]</scope>
    <source>
        <strain evidence="4 5">RCEF 264</strain>
    </source>
</reference>
<keyword evidence="1" id="KW-0539">Nucleus</keyword>
<proteinExistence type="predicted"/>
<dbReference type="SMART" id="SM00066">
    <property type="entry name" value="GAL4"/>
    <property type="match status" value="1"/>
</dbReference>
<protein>
    <submittedName>
        <fullName evidence="4">C6 zinc finger domain protein</fullName>
    </submittedName>
</protein>
<dbReference type="PROSITE" id="PS50048">
    <property type="entry name" value="ZN2_CY6_FUNGAL_2"/>
    <property type="match status" value="1"/>
</dbReference>
<dbReference type="Pfam" id="PF00172">
    <property type="entry name" value="Zn_clus"/>
    <property type="match status" value="1"/>
</dbReference>
<evidence type="ECO:0000313" key="5">
    <source>
        <dbReference type="Proteomes" id="UP000076874"/>
    </source>
</evidence>
<dbReference type="InterPro" id="IPR053178">
    <property type="entry name" value="Osmoadaptation_assoc"/>
</dbReference>
<dbReference type="PANTHER" id="PTHR38111:SF5">
    <property type="entry name" value="TRANSCRIPTION FACTOR DOMAIN-CONTAINING PROTEIN"/>
    <property type="match status" value="1"/>
</dbReference>
<feature type="compositionally biased region" description="Acidic residues" evidence="2">
    <location>
        <begin position="151"/>
        <end position="167"/>
    </location>
</feature>
<sequence length="637" mass="69269">MVGVPRSRGCLLCVRRRVRCDEGRPGCGKCATYGAECPGYDRSIKFVTGKHHVRRKARNDDSHGGGGDGGGGDGGGGDEAVCETGAAAGAAKEVSLRVAERPAPASGAGSATTADEAAVTNPFAGDQPPSSFPTSTTWDVTSYRAWNINGDDGDDDNDDDDEGDDDPAPVPSSLKLCRAAYINAVLESINLDRPRQDRQFYGSWFNRVPNRLGRKVTLDSAVCAFAMHLLGKSREDAALVIQSRQLYGQSLVALQQALNHPEEWRSSETLCTTMVMCLFELFADTSGSAASWTQHAQAVTRLLQYRGVDGYDDAWDRSMLFSFRSVIIMNALFTGQDCFLAKRKWQRVLGQMVGTDALSVFPPQTIPVIDRHITHLARLPRVMRYCWSFRQNRLHGLPVDPAQVALARRAASALAATFHAWFDEARPYLGDPFSVEVPSNVPPDAPASPYATVLAYPNPWIGCMYLSYLTSLLITQECLNQCAALRAEAAQAEAVAQAMSVDSATTEDAVSQTTDSPASATSLGSSHGEHEHGLSSSTTPEGLTSASPSPPATTSPLRPYDQCNREYCRIIYRSFETLSAGMMGPYRVGFAMRISYEFADVPTQLWIRSLLDRSTKTYASSRAEAYPAPKPNEYNYN</sequence>
<dbReference type="InterPro" id="IPR021858">
    <property type="entry name" value="Fun_TF"/>
</dbReference>
<dbReference type="EMBL" id="AZHD01000012">
    <property type="protein sequence ID" value="OAA58551.1"/>
    <property type="molecule type" value="Genomic_DNA"/>
</dbReference>
<feature type="region of interest" description="Disordered" evidence="2">
    <location>
        <begin position="506"/>
        <end position="558"/>
    </location>
</feature>
<dbReference type="GO" id="GO:0008270">
    <property type="term" value="F:zinc ion binding"/>
    <property type="evidence" value="ECO:0007669"/>
    <property type="project" value="InterPro"/>
</dbReference>
<keyword evidence="5" id="KW-1185">Reference proteome</keyword>
<dbReference type="PANTHER" id="PTHR38111">
    <property type="entry name" value="ZN(2)-C6 FUNGAL-TYPE DOMAIN-CONTAINING PROTEIN-RELATED"/>
    <property type="match status" value="1"/>
</dbReference>
<dbReference type="SUPFAM" id="SSF57701">
    <property type="entry name" value="Zn2/Cys6 DNA-binding domain"/>
    <property type="match status" value="1"/>
</dbReference>
<evidence type="ECO:0000313" key="4">
    <source>
        <dbReference type="EMBL" id="OAA58551.1"/>
    </source>
</evidence>
<dbReference type="OrthoDB" id="3525185at2759"/>
<name>A0A167RFU3_9HYPO</name>
<feature type="region of interest" description="Disordered" evidence="2">
    <location>
        <begin position="51"/>
        <end position="80"/>
    </location>
</feature>
<dbReference type="Pfam" id="PF11951">
    <property type="entry name" value="Fungal_trans_2"/>
    <property type="match status" value="1"/>
</dbReference>
<dbReference type="Gene3D" id="4.10.240.10">
    <property type="entry name" value="Zn(2)-C6 fungal-type DNA-binding domain"/>
    <property type="match status" value="1"/>
</dbReference>
<evidence type="ECO:0000259" key="3">
    <source>
        <dbReference type="PROSITE" id="PS50048"/>
    </source>
</evidence>
<evidence type="ECO:0000256" key="1">
    <source>
        <dbReference type="ARBA" id="ARBA00023242"/>
    </source>
</evidence>
<evidence type="ECO:0000256" key="2">
    <source>
        <dbReference type="SAM" id="MobiDB-lite"/>
    </source>
</evidence>
<organism evidence="4 5">
    <name type="scientific">Niveomyces insectorum RCEF 264</name>
    <dbReference type="NCBI Taxonomy" id="1081102"/>
    <lineage>
        <taxon>Eukaryota</taxon>
        <taxon>Fungi</taxon>
        <taxon>Dikarya</taxon>
        <taxon>Ascomycota</taxon>
        <taxon>Pezizomycotina</taxon>
        <taxon>Sordariomycetes</taxon>
        <taxon>Hypocreomycetidae</taxon>
        <taxon>Hypocreales</taxon>
        <taxon>Cordycipitaceae</taxon>
        <taxon>Niveomyces</taxon>
    </lineage>
</organism>
<dbReference type="STRING" id="1081102.A0A167RFU3"/>
<dbReference type="Proteomes" id="UP000076874">
    <property type="component" value="Unassembled WGS sequence"/>
</dbReference>
<dbReference type="InterPro" id="IPR036864">
    <property type="entry name" value="Zn2-C6_fun-type_DNA-bd_sf"/>
</dbReference>
<gene>
    <name evidence="4" type="ORF">SPI_06624</name>
</gene>
<feature type="compositionally biased region" description="Gly residues" evidence="2">
    <location>
        <begin position="64"/>
        <end position="78"/>
    </location>
</feature>
<feature type="region of interest" description="Disordered" evidence="2">
    <location>
        <begin position="145"/>
        <end position="172"/>
    </location>
</feature>
<dbReference type="CDD" id="cd00067">
    <property type="entry name" value="GAL4"/>
    <property type="match status" value="1"/>
</dbReference>
<dbReference type="GO" id="GO:0000981">
    <property type="term" value="F:DNA-binding transcription factor activity, RNA polymerase II-specific"/>
    <property type="evidence" value="ECO:0007669"/>
    <property type="project" value="InterPro"/>
</dbReference>
<dbReference type="AlphaFoldDB" id="A0A167RFU3"/>
<dbReference type="InterPro" id="IPR001138">
    <property type="entry name" value="Zn2Cys6_DnaBD"/>
</dbReference>